<dbReference type="EMBL" id="CADCXV010000180">
    <property type="protein sequence ID" value="CAB0028697.1"/>
    <property type="molecule type" value="Genomic_DNA"/>
</dbReference>
<feature type="non-terminal residue" evidence="1">
    <location>
        <position position="64"/>
    </location>
</feature>
<proteinExistence type="predicted"/>
<accession>A0A6H5HTH3</accession>
<dbReference type="Proteomes" id="UP000479190">
    <property type="component" value="Unassembled WGS sequence"/>
</dbReference>
<reference evidence="1 2" key="1">
    <citation type="submission" date="2020-02" db="EMBL/GenBank/DDBJ databases">
        <authorList>
            <person name="Ferguson B K."/>
        </authorList>
    </citation>
    <scope>NUCLEOTIDE SEQUENCE [LARGE SCALE GENOMIC DNA]</scope>
</reference>
<name>A0A6H5HTH3_9HYME</name>
<organism evidence="1 2">
    <name type="scientific">Trichogramma brassicae</name>
    <dbReference type="NCBI Taxonomy" id="86971"/>
    <lineage>
        <taxon>Eukaryota</taxon>
        <taxon>Metazoa</taxon>
        <taxon>Ecdysozoa</taxon>
        <taxon>Arthropoda</taxon>
        <taxon>Hexapoda</taxon>
        <taxon>Insecta</taxon>
        <taxon>Pterygota</taxon>
        <taxon>Neoptera</taxon>
        <taxon>Endopterygota</taxon>
        <taxon>Hymenoptera</taxon>
        <taxon>Apocrita</taxon>
        <taxon>Proctotrupomorpha</taxon>
        <taxon>Chalcidoidea</taxon>
        <taxon>Trichogrammatidae</taxon>
        <taxon>Trichogramma</taxon>
    </lineage>
</organism>
<dbReference type="AlphaFoldDB" id="A0A6H5HTH3"/>
<protein>
    <submittedName>
        <fullName evidence="1">Uncharacterized protein</fullName>
    </submittedName>
</protein>
<gene>
    <name evidence="1" type="ORF">TBRA_LOCUS836</name>
</gene>
<evidence type="ECO:0000313" key="2">
    <source>
        <dbReference type="Proteomes" id="UP000479190"/>
    </source>
</evidence>
<evidence type="ECO:0000313" key="1">
    <source>
        <dbReference type="EMBL" id="CAB0028697.1"/>
    </source>
</evidence>
<keyword evidence="2" id="KW-1185">Reference proteome</keyword>
<sequence length="64" mass="7328">MLRGMTSTLSMTSTYFYKKIVLMLERKGYGILELTKLKRICKLTNTRVPSESHSSKSSVCEHGR</sequence>